<dbReference type="Gene3D" id="2.70.98.10">
    <property type="match status" value="1"/>
</dbReference>
<dbReference type="Proteomes" id="UP000483018">
    <property type="component" value="Unassembled WGS sequence"/>
</dbReference>
<feature type="binding site" evidence="15">
    <location>
        <begin position="80"/>
        <end position="81"/>
    </location>
    <ligand>
        <name>beta-D-galactose</name>
        <dbReference type="ChEBI" id="CHEBI:27667"/>
    </ligand>
</feature>
<dbReference type="Pfam" id="PF01263">
    <property type="entry name" value="Aldose_epim"/>
    <property type="match status" value="1"/>
</dbReference>
<dbReference type="GO" id="GO:0005737">
    <property type="term" value="C:cytoplasm"/>
    <property type="evidence" value="ECO:0007669"/>
    <property type="project" value="UniProtKB-SubCell"/>
</dbReference>
<dbReference type="GO" id="GO:0006006">
    <property type="term" value="P:glucose metabolic process"/>
    <property type="evidence" value="ECO:0007669"/>
    <property type="project" value="TreeGrafter"/>
</dbReference>
<sequence length="352" mass="39475">MEITKRSFGTTKDGTEVFIFKLSNAQGMSTEITNFGGIIVSIFVPDKNGKVDDIALGFDNLDSYQKPGPYFGAIIGRHANRIENAEFELNGQVYHLVKNDGNNHLHGGIKGFDKVVWTPEIIKTEEGEALQLTYLSKDGEENYPGNLEVKVIYSLNDKNELKIDYYAVSDKDTVVNLTNHTYFNLAGHDSGDILDHQLMITGDQFTVINDECIPTGEIRDVKGTPMDFTTLRPIRDGIDSDDEQIKYVKGYDHNWVLNVSGKSPEKAGELYEPKSGRLMEFYTTKPGVQFYSGNSFDGCDKGKGGVVYEKWGGLCLETQYFPNSLKHKHFPSPILKAGEEYKHTTIYKFSIS</sequence>
<keyword evidence="11 12" id="KW-0119">Carbohydrate metabolism</keyword>
<evidence type="ECO:0000256" key="4">
    <source>
        <dbReference type="ARBA" id="ARBA00006206"/>
    </source>
</evidence>
<evidence type="ECO:0000256" key="11">
    <source>
        <dbReference type="ARBA" id="ARBA00023277"/>
    </source>
</evidence>
<feature type="binding site" evidence="14">
    <location>
        <position position="252"/>
    </location>
    <ligand>
        <name>beta-D-galactose</name>
        <dbReference type="ChEBI" id="CHEBI:27667"/>
    </ligand>
</feature>
<dbReference type="PROSITE" id="PS00545">
    <property type="entry name" value="ALDOSE_1_EPIMERASE"/>
    <property type="match status" value="1"/>
</dbReference>
<comment type="caution">
    <text evidence="16">The sequence shown here is derived from an EMBL/GenBank/DDBJ whole genome shotgun (WGS) entry which is preliminary data.</text>
</comment>
<comment type="pathway">
    <text evidence="3 12">Carbohydrate metabolism; hexose metabolism.</text>
</comment>
<dbReference type="AlphaFoldDB" id="A0A7C8LAZ4"/>
<dbReference type="UniPathway" id="UPA00242"/>
<evidence type="ECO:0000256" key="10">
    <source>
        <dbReference type="ARBA" id="ARBA00023235"/>
    </source>
</evidence>
<accession>A0A7C8LAZ4</accession>
<dbReference type="EC" id="5.1.3.3" evidence="6 12"/>
<keyword evidence="10 12" id="KW-0413">Isomerase</keyword>
<dbReference type="OrthoDB" id="9779408at2"/>
<comment type="subcellular location">
    <subcellularLocation>
        <location evidence="2">Cytoplasm</location>
    </subcellularLocation>
</comment>
<dbReference type="CDD" id="cd09019">
    <property type="entry name" value="galactose_mutarotase_like"/>
    <property type="match status" value="1"/>
</dbReference>
<feature type="active site" description="Proton donor" evidence="13">
    <location>
        <position position="180"/>
    </location>
</feature>
<evidence type="ECO:0000256" key="6">
    <source>
        <dbReference type="ARBA" id="ARBA00013185"/>
    </source>
</evidence>
<keyword evidence="9" id="KW-0597">Phosphoprotein</keyword>
<dbReference type="PANTHER" id="PTHR10091:SF0">
    <property type="entry name" value="GALACTOSE MUTAROTASE"/>
    <property type="match status" value="1"/>
</dbReference>
<gene>
    <name evidence="16" type="ORF">GND95_13420</name>
</gene>
<evidence type="ECO:0000256" key="2">
    <source>
        <dbReference type="ARBA" id="ARBA00004496"/>
    </source>
</evidence>
<dbReference type="PIRSF" id="PIRSF005096">
    <property type="entry name" value="GALM"/>
    <property type="match status" value="1"/>
</dbReference>
<dbReference type="GO" id="GO:0030246">
    <property type="term" value="F:carbohydrate binding"/>
    <property type="evidence" value="ECO:0007669"/>
    <property type="project" value="InterPro"/>
</dbReference>
<evidence type="ECO:0000256" key="1">
    <source>
        <dbReference type="ARBA" id="ARBA00001614"/>
    </source>
</evidence>
<evidence type="ECO:0000256" key="3">
    <source>
        <dbReference type="ARBA" id="ARBA00005028"/>
    </source>
</evidence>
<evidence type="ECO:0000256" key="7">
    <source>
        <dbReference type="ARBA" id="ARBA00014165"/>
    </source>
</evidence>
<evidence type="ECO:0000313" key="16">
    <source>
        <dbReference type="EMBL" id="KAE9629113.1"/>
    </source>
</evidence>
<dbReference type="GO" id="GO:0004034">
    <property type="term" value="F:aldose 1-epimerase activity"/>
    <property type="evidence" value="ECO:0007669"/>
    <property type="project" value="UniProtKB-EC"/>
</dbReference>
<comment type="catalytic activity">
    <reaction evidence="1 12">
        <text>alpha-D-glucose = beta-D-glucose</text>
        <dbReference type="Rhea" id="RHEA:10264"/>
        <dbReference type="ChEBI" id="CHEBI:15903"/>
        <dbReference type="ChEBI" id="CHEBI:17925"/>
        <dbReference type="EC" id="5.1.3.3"/>
    </reaction>
</comment>
<organism evidence="16 17">
    <name type="scientific">Defluviitalea raffinosedens</name>
    <dbReference type="NCBI Taxonomy" id="1450156"/>
    <lineage>
        <taxon>Bacteria</taxon>
        <taxon>Bacillati</taxon>
        <taxon>Bacillota</taxon>
        <taxon>Clostridia</taxon>
        <taxon>Lachnospirales</taxon>
        <taxon>Defluviitaleaceae</taxon>
        <taxon>Defluviitalea</taxon>
    </lineage>
</organism>
<comment type="subunit">
    <text evidence="5">Monomer.</text>
</comment>
<dbReference type="PANTHER" id="PTHR10091">
    <property type="entry name" value="ALDOSE-1-EPIMERASE"/>
    <property type="match status" value="1"/>
</dbReference>
<evidence type="ECO:0000256" key="5">
    <source>
        <dbReference type="ARBA" id="ARBA00011245"/>
    </source>
</evidence>
<dbReference type="InterPro" id="IPR018052">
    <property type="entry name" value="Ald1_epimerase_CS"/>
</dbReference>
<evidence type="ECO:0000256" key="8">
    <source>
        <dbReference type="ARBA" id="ARBA00022490"/>
    </source>
</evidence>
<proteinExistence type="inferred from homology"/>
<dbReference type="GO" id="GO:0033499">
    <property type="term" value="P:galactose catabolic process via UDP-galactose, Leloir pathway"/>
    <property type="evidence" value="ECO:0007669"/>
    <property type="project" value="TreeGrafter"/>
</dbReference>
<evidence type="ECO:0000256" key="9">
    <source>
        <dbReference type="ARBA" id="ARBA00022553"/>
    </source>
</evidence>
<dbReference type="InterPro" id="IPR015443">
    <property type="entry name" value="Aldose_1-epimerase"/>
</dbReference>
<keyword evidence="8" id="KW-0963">Cytoplasm</keyword>
<evidence type="ECO:0000256" key="14">
    <source>
        <dbReference type="PIRSR" id="PIRSR005096-2"/>
    </source>
</evidence>
<keyword evidence="17" id="KW-1185">Reference proteome</keyword>
<evidence type="ECO:0000256" key="12">
    <source>
        <dbReference type="PIRNR" id="PIRNR005096"/>
    </source>
</evidence>
<feature type="binding site" evidence="15">
    <location>
        <begin position="180"/>
        <end position="182"/>
    </location>
    <ligand>
        <name>beta-D-galactose</name>
        <dbReference type="ChEBI" id="CHEBI:27667"/>
    </ligand>
</feature>
<evidence type="ECO:0000256" key="13">
    <source>
        <dbReference type="PIRSR" id="PIRSR005096-1"/>
    </source>
</evidence>
<dbReference type="InterPro" id="IPR014718">
    <property type="entry name" value="GH-type_carb-bd"/>
</dbReference>
<dbReference type="InterPro" id="IPR011013">
    <property type="entry name" value="Gal_mutarotase_sf_dom"/>
</dbReference>
<comment type="similarity">
    <text evidence="4 12">Belongs to the aldose epimerase family.</text>
</comment>
<dbReference type="EMBL" id="WSLF01000018">
    <property type="protein sequence ID" value="KAE9629113.1"/>
    <property type="molecule type" value="Genomic_DNA"/>
</dbReference>
<dbReference type="RefSeq" id="WP_158741672.1">
    <property type="nucleotide sequence ID" value="NZ_JAFBEP010000027.1"/>
</dbReference>
<name>A0A7C8LAZ4_9FIRM</name>
<dbReference type="FunFam" id="2.70.98.10:FF:000003">
    <property type="entry name" value="Aldose 1-epimerase"/>
    <property type="match status" value="1"/>
</dbReference>
<protein>
    <recommendedName>
        <fullName evidence="7 12">Aldose 1-epimerase</fullName>
        <ecNumber evidence="6 12">5.1.3.3</ecNumber>
    </recommendedName>
</protein>
<evidence type="ECO:0000256" key="15">
    <source>
        <dbReference type="PIRSR" id="PIRSR005096-3"/>
    </source>
</evidence>
<dbReference type="InterPro" id="IPR047215">
    <property type="entry name" value="Galactose_mutarotase-like"/>
</dbReference>
<evidence type="ECO:0000313" key="17">
    <source>
        <dbReference type="Proteomes" id="UP000483018"/>
    </source>
</evidence>
<feature type="active site" description="Proton acceptor" evidence="13">
    <location>
        <position position="317"/>
    </location>
</feature>
<dbReference type="SUPFAM" id="SSF74650">
    <property type="entry name" value="Galactose mutarotase-like"/>
    <property type="match status" value="1"/>
</dbReference>
<dbReference type="NCBIfam" id="NF008277">
    <property type="entry name" value="PRK11055.1"/>
    <property type="match status" value="1"/>
</dbReference>
<dbReference type="InterPro" id="IPR008183">
    <property type="entry name" value="Aldose_1/G6P_1-epimerase"/>
</dbReference>
<reference evidence="16 17" key="1">
    <citation type="submission" date="2019-12" db="EMBL/GenBank/DDBJ databases">
        <title>Defluviitalea raffinosedens, isolated from a biogas fermenter, genome sequencing and characterization.</title>
        <authorList>
            <person name="Rettenmaier R."/>
            <person name="Schneider M."/>
            <person name="Neuhaus K."/>
            <person name="Liebl W."/>
            <person name="Zverlov V."/>
        </authorList>
    </citation>
    <scope>NUCLEOTIDE SEQUENCE [LARGE SCALE GENOMIC DNA]</scope>
    <source>
        <strain evidence="16 17">249c-K6</strain>
    </source>
</reference>